<dbReference type="FunFam" id="2.170.270.10:FF:000086">
    <property type="entry name" value="Histone-lysine N-methyltransferase"/>
    <property type="match status" value="1"/>
</dbReference>
<keyword evidence="4" id="KW-0949">S-adenosyl-L-methionine</keyword>
<evidence type="ECO:0000256" key="13">
    <source>
        <dbReference type="PROSITE-ProRule" id="PRU00146"/>
    </source>
</evidence>
<protein>
    <submittedName>
        <fullName evidence="20">Uncharacterized protein LOC103715982 isoform X1</fullName>
    </submittedName>
</protein>
<feature type="domain" description="PHD-type" evidence="15">
    <location>
        <begin position="1683"/>
        <end position="1733"/>
    </location>
</feature>
<feature type="domain" description="SET" evidence="16">
    <location>
        <begin position="2057"/>
        <end position="2178"/>
    </location>
</feature>
<dbReference type="SUPFAM" id="SSF82199">
    <property type="entry name" value="SET domain"/>
    <property type="match status" value="1"/>
</dbReference>
<dbReference type="InterPro" id="IPR003616">
    <property type="entry name" value="Post-SET_dom"/>
</dbReference>
<dbReference type="Pfam" id="PF16135">
    <property type="entry name" value="TDBD"/>
    <property type="match status" value="1"/>
</dbReference>
<dbReference type="GO" id="GO:0042800">
    <property type="term" value="F:histone H3K4 methyltransferase activity"/>
    <property type="evidence" value="ECO:0007669"/>
    <property type="project" value="TreeGrafter"/>
</dbReference>
<keyword evidence="2" id="KW-0489">Methyltransferase</keyword>
<dbReference type="PROSITE" id="PS50868">
    <property type="entry name" value="POST_SET"/>
    <property type="match status" value="1"/>
</dbReference>
<dbReference type="InterPro" id="IPR013083">
    <property type="entry name" value="Znf_RING/FYVE/PHD"/>
</dbReference>
<accession>A0A8B7CLX4</accession>
<dbReference type="PROSITE" id="PS51805">
    <property type="entry name" value="EPHD"/>
    <property type="match status" value="1"/>
</dbReference>
<name>A0A8B7CLX4_PHODC</name>
<feature type="region of interest" description="Disordered" evidence="14">
    <location>
        <begin position="1794"/>
        <end position="1814"/>
    </location>
</feature>
<evidence type="ECO:0000256" key="1">
    <source>
        <dbReference type="ARBA" id="ARBA00004123"/>
    </source>
</evidence>
<evidence type="ECO:0000256" key="11">
    <source>
        <dbReference type="ARBA" id="ARBA00023163"/>
    </source>
</evidence>
<dbReference type="Pfam" id="PF13831">
    <property type="entry name" value="PHD_2"/>
    <property type="match status" value="1"/>
</dbReference>
<dbReference type="RefSeq" id="XP_008802017.1">
    <property type="nucleotide sequence ID" value="XM_008803795.3"/>
</dbReference>
<dbReference type="Pfam" id="PF00856">
    <property type="entry name" value="SET"/>
    <property type="match status" value="1"/>
</dbReference>
<keyword evidence="7 13" id="KW-0863">Zinc-finger</keyword>
<reference evidence="19" key="1">
    <citation type="journal article" date="2019" name="Nat. Commun.">
        <title>Genome-wide association mapping of date palm fruit traits.</title>
        <authorList>
            <person name="Hazzouri K.M."/>
            <person name="Gros-Balthazard M."/>
            <person name="Flowers J.M."/>
            <person name="Copetti D."/>
            <person name="Lemansour A."/>
            <person name="Lebrun M."/>
            <person name="Masmoudi K."/>
            <person name="Ferrand S."/>
            <person name="Dhar M.I."/>
            <person name="Fresquez Z.A."/>
            <person name="Rosas U."/>
            <person name="Zhang J."/>
            <person name="Talag J."/>
            <person name="Lee S."/>
            <person name="Kudrna D."/>
            <person name="Powell R.F."/>
            <person name="Leitch I.J."/>
            <person name="Krueger R.R."/>
            <person name="Wing R.A."/>
            <person name="Amiri K.M.A."/>
            <person name="Purugganan M.D."/>
        </authorList>
    </citation>
    <scope>NUCLEOTIDE SEQUENCE [LARGE SCALE GENOMIC DNA]</scope>
    <source>
        <strain evidence="19">cv. Khalas</strain>
    </source>
</reference>
<dbReference type="PANTHER" id="PTHR45838">
    <property type="entry name" value="HISTONE-LYSINE-N-METHYLTRANSFERASE 2 KMT2 FAMILY MEMBER"/>
    <property type="match status" value="1"/>
</dbReference>
<evidence type="ECO:0000256" key="7">
    <source>
        <dbReference type="ARBA" id="ARBA00022771"/>
    </source>
</evidence>
<dbReference type="PANTHER" id="PTHR45838:SF4">
    <property type="entry name" value="HISTONE-LYSINE N-METHYLTRANSFERASE TRITHORAX"/>
    <property type="match status" value="1"/>
</dbReference>
<feature type="domain" description="PHD-type" evidence="18">
    <location>
        <begin position="1823"/>
        <end position="1953"/>
    </location>
</feature>
<feature type="compositionally biased region" description="Pro residues" evidence="14">
    <location>
        <begin position="14"/>
        <end position="43"/>
    </location>
</feature>
<evidence type="ECO:0000256" key="5">
    <source>
        <dbReference type="ARBA" id="ARBA00022723"/>
    </source>
</evidence>
<keyword evidence="12" id="KW-0539">Nucleus</keyword>
<dbReference type="InterPro" id="IPR001965">
    <property type="entry name" value="Znf_PHD"/>
</dbReference>
<evidence type="ECO:0000256" key="8">
    <source>
        <dbReference type="ARBA" id="ARBA00022833"/>
    </source>
</evidence>
<dbReference type="SMART" id="SM00508">
    <property type="entry name" value="PostSET"/>
    <property type="match status" value="1"/>
</dbReference>
<dbReference type="InterPro" id="IPR032308">
    <property type="entry name" value="TDBD"/>
</dbReference>
<evidence type="ECO:0000256" key="6">
    <source>
        <dbReference type="ARBA" id="ARBA00022737"/>
    </source>
</evidence>
<reference evidence="20" key="2">
    <citation type="submission" date="2025-08" db="UniProtKB">
        <authorList>
            <consortium name="RefSeq"/>
        </authorList>
    </citation>
    <scope>IDENTIFICATION</scope>
    <source>
        <tissue evidence="20">Young leaves</tissue>
    </source>
</reference>
<evidence type="ECO:0000259" key="17">
    <source>
        <dbReference type="PROSITE" id="PS50868"/>
    </source>
</evidence>
<evidence type="ECO:0000313" key="19">
    <source>
        <dbReference type="Proteomes" id="UP000228380"/>
    </source>
</evidence>
<feature type="region of interest" description="Disordered" evidence="14">
    <location>
        <begin position="593"/>
        <end position="612"/>
    </location>
</feature>
<keyword evidence="9" id="KW-0156">Chromatin regulator</keyword>
<keyword evidence="8" id="KW-0862">Zinc</keyword>
<feature type="region of interest" description="Disordered" evidence="14">
    <location>
        <begin position="1644"/>
        <end position="1663"/>
    </location>
</feature>
<dbReference type="PROSITE" id="PS50016">
    <property type="entry name" value="ZF_PHD_2"/>
    <property type="match status" value="1"/>
</dbReference>
<evidence type="ECO:0000256" key="3">
    <source>
        <dbReference type="ARBA" id="ARBA00022679"/>
    </source>
</evidence>
<comment type="subcellular location">
    <subcellularLocation>
        <location evidence="1">Nucleus</location>
    </subcellularLocation>
</comment>
<dbReference type="PROSITE" id="PS50280">
    <property type="entry name" value="SET"/>
    <property type="match status" value="1"/>
</dbReference>
<organism evidence="19 20">
    <name type="scientific">Phoenix dactylifera</name>
    <name type="common">Date palm</name>
    <dbReference type="NCBI Taxonomy" id="42345"/>
    <lineage>
        <taxon>Eukaryota</taxon>
        <taxon>Viridiplantae</taxon>
        <taxon>Streptophyta</taxon>
        <taxon>Embryophyta</taxon>
        <taxon>Tracheophyta</taxon>
        <taxon>Spermatophyta</taxon>
        <taxon>Magnoliopsida</taxon>
        <taxon>Liliopsida</taxon>
        <taxon>Arecaceae</taxon>
        <taxon>Coryphoideae</taxon>
        <taxon>Phoeniceae</taxon>
        <taxon>Phoenix</taxon>
    </lineage>
</organism>
<dbReference type="CDD" id="cd10518">
    <property type="entry name" value="SET_SETD1-like"/>
    <property type="match status" value="1"/>
</dbReference>
<feature type="region of interest" description="Disordered" evidence="14">
    <location>
        <begin position="1"/>
        <end position="53"/>
    </location>
</feature>
<dbReference type="InterPro" id="IPR034732">
    <property type="entry name" value="EPHD"/>
</dbReference>
<evidence type="ECO:0000256" key="4">
    <source>
        <dbReference type="ARBA" id="ARBA00022691"/>
    </source>
</evidence>
<evidence type="ECO:0000259" key="18">
    <source>
        <dbReference type="PROSITE" id="PS51805"/>
    </source>
</evidence>
<proteinExistence type="predicted"/>
<evidence type="ECO:0000256" key="2">
    <source>
        <dbReference type="ARBA" id="ARBA00022603"/>
    </source>
</evidence>
<dbReference type="Proteomes" id="UP000228380">
    <property type="component" value="Chromosome 1"/>
</dbReference>
<keyword evidence="3" id="KW-0808">Transferase</keyword>
<dbReference type="OrthoDB" id="308383at2759"/>
<dbReference type="GO" id="GO:0008270">
    <property type="term" value="F:zinc ion binding"/>
    <property type="evidence" value="ECO:0007669"/>
    <property type="project" value="UniProtKB-KW"/>
</dbReference>
<dbReference type="GO" id="GO:0045893">
    <property type="term" value="P:positive regulation of DNA-templated transcription"/>
    <property type="evidence" value="ECO:0007669"/>
    <property type="project" value="TreeGrafter"/>
</dbReference>
<dbReference type="Pfam" id="PF13832">
    <property type="entry name" value="zf-HC5HC2H_2"/>
    <property type="match status" value="1"/>
</dbReference>
<evidence type="ECO:0000256" key="9">
    <source>
        <dbReference type="ARBA" id="ARBA00022853"/>
    </source>
</evidence>
<sequence length="2202" mass="240042">MDDAWHVKCGSAWPPLPSMPPASAPRPAMPLPPPPPLTPPLPQLPAAGSASQVAMNLRQHIHPSIAQDSFQKDQVIVQESLVFNSLNLDSCRSGKTELGNSFLALLSGDFSQLPNSRPSLTKLHGNNGGIDVSGASSGAPVASITTMPENHGNVVMGNGNELSSFVAPRSFLSTCMKPPVLHNNLQVTASPCCGMESAKQTTHQAFQGKSLGIAAPSMGHAWPTISSPSNSSQRHTLNVQTLHNMSFETKPSISCHASSFLRGRPRVFCMNTVGELFASDIGLFGVVCFCHSLPMSVAKFCEHSGTPSANPGEAVHLENGMTLAQWRKLCLGIMAPDDVNGWDWSDGSLVKGGLLGSKASKATTLFKNPGATNTVGAFGGLWKPGEPWNKFLYNSHPYTAVGGYTTLGKSLNKETDNADQGYYLNGHNLFSKNFSSSSESAMPTVAKHQTMQAVKQSHACVGLKETQSTMHKGEQNVGHHFDAYNTDSSGKCGNPSMSFPYAGTKKSFSHDHSISSGYFSSESSRVNRDGASSTIELRLGQPSQHNHTFAGSGPAAMLQFGALCNSKKPQFSQPLTCRTDYPRETKTARLNLQRTPSEVSSSNRQHSQHAVETTNAINHSESKAMGDATKNSMISLFLSNLEGNNTSQSVDNIANNSEHFLSRLLDGDSISVKCNLSDSLTDITDGIKKGSDAYQSDLFKNVDKELEVVDNCMVKSGYLVQNKPIADTRFPASAASGHHPYSSSCEDGRQSSLYLSQLPAKMQPAPDARNSSQCGKVSSFASRDHCDHAFHRSTNPVPYATEEPGSLNSDIQVNLSSTNSLRASEPSSSFSNKNSLDTSQPLMDENLKVLALRHMVEFSKQEKSPAPLETGAQHRRLCCLSSKKLQRNVCQDDLTAPEELRQEPFVNIHQDISKIAARSIHSCPNCHITGVQVFTGKPGFTGPNRCCNCIAATRRDSVCSKGHTIQFSTCCICGANEQPCLRLGRLSNSATDCAKFEVCKQKEQSPYLSGKCCSSLCSNCVTGHILENGSPYDALGEPNVCGKAKLVRIMPPCDKDDLLRDGKRSRLTQCECFKNNTVMKNDSQTALSRDVPSKVIAHSDGIIGKPAQVLEATTIVGDQVAENIVKEIDGINQDSESMKAEQMSNISSGSSAPAVTEVSVEANNVDSCSRYVGHAKAVHDFVVDEGSGIEKSGSSDEALGSRECIESLTFKGNMDPASSGLPSLPNHSSHEAHLENSCKRRRVRSQIIEACKAHEKINQKWQTERMLEADNRKEPMEWNRLDVSIPVTGLSVVHSESSDCIGHSKVHLSLTQGVEAPSLPDDMMQKTCVSSCRSSSIKRKRSALSSPKPHTIKKFDDRHKLWEYHKMQSASDDHFLRTLNVLAGKKEKQDLAASSKQGNCVFAGKAPKFMSLSCIGSTPNHGKSTMDKKVRPVVCGNLGVISSGGTSGQQKPAKIVPLSLILKKARCSTTEFVKKAGLTMTSRTKKARLSAKSSSWKLRVDENSNVVERNGADSGIPLMSQNDKGFSSKNDECLDDSSMTAKETNAGNNKTIKPSLCHKRFLSQSKPKYKDIHECTLLAGKDKNAINPTWLPTFGKNEGSDSIEAENQWKTSPSTGIADNLAGMEDHGKKFCSRKVLRCPSSRNIRSLNNSKNNQDHAGKLGQVSTRRCSKENKCPSFLLESDAFCCVCGGSNQEDANHLLECNRCMIRVHQACYGVSKLPKGHWYCRPCKSNSKNIVCVLCGYEGGAMTRALKSRMIVKSLLRAWKVGLRPNSMKTVPSSEVLKNELLGPSSVGETSGYDSSGSAPTAGAMNSNSLPTTALKMDVQNLNKSIQQRDIRTKNFRACNSIIAGVLDLSITQWVHVVCGLWTPGTRCPNVDTMSAFDVSGACPSRKNTACSMCNRPGGSCIECRVPNCSVLFHPWCAHQKGLLQSEVEGDDNEKVGFYGRCLDHATLNCVTLDGHPVDPEEEIPNNRDWTCARTEGFKGRKREEGLDPALQKPYKDGGGCIVSQEQINAWLHINGQKSCTRGVVKPPCLDMEYDFRNEYVRYKQTKGWKHLVVYKSGIHALGLYTSKFIARGAMVVEYVGEIVGLRVADKREIEYQSGRRLQYKSACYFFRIDKEHIIDATRKGGIARFVNHSCLPNCVAKVISVRNEKKVVFFAERDINPGEEITYDYHFNHEDEGKKIPCFCNSKNCRRYLN</sequence>
<evidence type="ECO:0000256" key="14">
    <source>
        <dbReference type="SAM" id="MobiDB-lite"/>
    </source>
</evidence>
<evidence type="ECO:0000259" key="15">
    <source>
        <dbReference type="PROSITE" id="PS50016"/>
    </source>
</evidence>
<dbReference type="InterPro" id="IPR046341">
    <property type="entry name" value="SET_dom_sf"/>
</dbReference>
<evidence type="ECO:0000256" key="12">
    <source>
        <dbReference type="ARBA" id="ARBA00023242"/>
    </source>
</evidence>
<feature type="region of interest" description="Disordered" evidence="14">
    <location>
        <begin position="818"/>
        <end position="839"/>
    </location>
</feature>
<dbReference type="InterPro" id="IPR011011">
    <property type="entry name" value="Znf_FYVE_PHD"/>
</dbReference>
<feature type="compositionally biased region" description="Polar residues" evidence="14">
    <location>
        <begin position="1644"/>
        <end position="1653"/>
    </location>
</feature>
<feature type="compositionally biased region" description="Low complexity" evidence="14">
    <location>
        <begin position="824"/>
        <end position="839"/>
    </location>
</feature>
<keyword evidence="11" id="KW-0804">Transcription</keyword>
<gene>
    <name evidence="20" type="primary">LOC103715982</name>
</gene>
<dbReference type="SMART" id="SM00317">
    <property type="entry name" value="SET"/>
    <property type="match status" value="1"/>
</dbReference>
<keyword evidence="6" id="KW-0677">Repeat</keyword>
<dbReference type="SUPFAM" id="SSF57903">
    <property type="entry name" value="FYVE/PHD zinc finger"/>
    <property type="match status" value="1"/>
</dbReference>
<keyword evidence="10" id="KW-0805">Transcription regulation</keyword>
<dbReference type="Gene3D" id="2.170.270.10">
    <property type="entry name" value="SET domain"/>
    <property type="match status" value="1"/>
</dbReference>
<dbReference type="GeneID" id="103715982"/>
<dbReference type="SMART" id="SM00249">
    <property type="entry name" value="PHD"/>
    <property type="match status" value="2"/>
</dbReference>
<feature type="domain" description="Post-SET" evidence="17">
    <location>
        <begin position="2186"/>
        <end position="2202"/>
    </location>
</feature>
<evidence type="ECO:0000313" key="20">
    <source>
        <dbReference type="RefSeq" id="XP_008802017.1"/>
    </source>
</evidence>
<dbReference type="InterPro" id="IPR001214">
    <property type="entry name" value="SET_dom"/>
</dbReference>
<dbReference type="CDD" id="cd15571">
    <property type="entry name" value="ePHD"/>
    <property type="match status" value="1"/>
</dbReference>
<keyword evidence="5" id="KW-0479">Metal-binding</keyword>
<dbReference type="KEGG" id="pda:103715982"/>
<dbReference type="GO" id="GO:0035097">
    <property type="term" value="C:histone methyltransferase complex"/>
    <property type="evidence" value="ECO:0007669"/>
    <property type="project" value="TreeGrafter"/>
</dbReference>
<evidence type="ECO:0000259" key="16">
    <source>
        <dbReference type="PROSITE" id="PS50280"/>
    </source>
</evidence>
<evidence type="ECO:0000256" key="10">
    <source>
        <dbReference type="ARBA" id="ARBA00023015"/>
    </source>
</evidence>
<dbReference type="GO" id="GO:0032259">
    <property type="term" value="P:methylation"/>
    <property type="evidence" value="ECO:0007669"/>
    <property type="project" value="UniProtKB-KW"/>
</dbReference>
<dbReference type="Gene3D" id="3.30.40.10">
    <property type="entry name" value="Zinc/RING finger domain, C3HC4 (zinc finger)"/>
    <property type="match status" value="2"/>
</dbReference>
<keyword evidence="19" id="KW-1185">Reference proteome</keyword>
<dbReference type="InterPro" id="IPR019787">
    <property type="entry name" value="Znf_PHD-finger"/>
</dbReference>